<gene>
    <name evidence="2" type="ORF">Gasu_65810</name>
</gene>
<sequence>RNDAHLLVICGQSVEKINDLLQFQNKKPVLAEVFRPNLVVKQSQVVSCSLSKENRTTVAPKAGPVLLSLEEDRWKDIAWLSTNNFSDEKIQMEFVGDCIRCMTICIDPESGNFREDREPWLSLSTYRRVISEREEDSKTFKKDRIGKTWKGRGPLFGRLYNVSMKIDQIRWIYLEGLHFETERA</sequence>
<dbReference type="RefSeq" id="XP_005702280.1">
    <property type="nucleotide sequence ID" value="XM_005702223.1"/>
</dbReference>
<keyword evidence="3" id="KW-1185">Reference proteome</keyword>
<dbReference type="GO" id="GO:0030170">
    <property type="term" value="F:pyridoxal phosphate binding"/>
    <property type="evidence" value="ECO:0007669"/>
    <property type="project" value="InterPro"/>
</dbReference>
<evidence type="ECO:0000313" key="2">
    <source>
        <dbReference type="EMBL" id="EME25760.1"/>
    </source>
</evidence>
<organism evidence="2 3">
    <name type="scientific">Galdieria sulphuraria</name>
    <name type="common">Red alga</name>
    <dbReference type="NCBI Taxonomy" id="130081"/>
    <lineage>
        <taxon>Eukaryota</taxon>
        <taxon>Rhodophyta</taxon>
        <taxon>Bangiophyceae</taxon>
        <taxon>Galdieriales</taxon>
        <taxon>Galdieriaceae</taxon>
        <taxon>Galdieria</taxon>
    </lineage>
</organism>
<dbReference type="Proteomes" id="UP000030680">
    <property type="component" value="Unassembled WGS sequence"/>
</dbReference>
<dbReference type="EMBL" id="KB454850">
    <property type="protein sequence ID" value="EME25760.1"/>
    <property type="molecule type" value="Genomic_DNA"/>
</dbReference>
<dbReference type="AlphaFoldDB" id="M2WPQ3"/>
<feature type="non-terminal residue" evidence="2">
    <location>
        <position position="184"/>
    </location>
</feature>
<feature type="domain" description="MOSC" evidence="1">
    <location>
        <begin position="1"/>
        <end position="184"/>
    </location>
</feature>
<accession>M2WPQ3</accession>
<reference evidence="3" key="1">
    <citation type="journal article" date="2013" name="Science">
        <title>Gene transfer from bacteria and archaea facilitated evolution of an extremophilic eukaryote.</title>
        <authorList>
            <person name="Schonknecht G."/>
            <person name="Chen W.H."/>
            <person name="Ternes C.M."/>
            <person name="Barbier G.G."/>
            <person name="Shrestha R.P."/>
            <person name="Stanke M."/>
            <person name="Brautigam A."/>
            <person name="Baker B.J."/>
            <person name="Banfield J.F."/>
            <person name="Garavito R.M."/>
            <person name="Carr K."/>
            <person name="Wilkerson C."/>
            <person name="Rensing S.A."/>
            <person name="Gagneul D."/>
            <person name="Dickenson N.E."/>
            <person name="Oesterhelt C."/>
            <person name="Lercher M.J."/>
            <person name="Weber A.P."/>
        </authorList>
    </citation>
    <scope>NUCLEOTIDE SEQUENCE [LARGE SCALE GENOMIC DNA]</scope>
    <source>
        <strain evidence="3">074W</strain>
    </source>
</reference>
<dbReference type="GO" id="GO:0003824">
    <property type="term" value="F:catalytic activity"/>
    <property type="evidence" value="ECO:0007669"/>
    <property type="project" value="InterPro"/>
</dbReference>
<dbReference type="KEGG" id="gsl:Gasu_65810"/>
<dbReference type="InterPro" id="IPR005302">
    <property type="entry name" value="MoCF_Sase_C"/>
</dbReference>
<dbReference type="Gramene" id="EME25760">
    <property type="protein sequence ID" value="EME25760"/>
    <property type="gene ID" value="Gasu_65810"/>
</dbReference>
<evidence type="ECO:0000259" key="1">
    <source>
        <dbReference type="PROSITE" id="PS51340"/>
    </source>
</evidence>
<dbReference type="GeneID" id="17084752"/>
<protein>
    <submittedName>
        <fullName evidence="2">Mo-molybdopterin cofactor sulfurase</fullName>
    </submittedName>
</protein>
<dbReference type="OrthoDB" id="10264306at2759"/>
<dbReference type="GO" id="GO:0030151">
    <property type="term" value="F:molybdenum ion binding"/>
    <property type="evidence" value="ECO:0007669"/>
    <property type="project" value="InterPro"/>
</dbReference>
<dbReference type="PROSITE" id="PS51340">
    <property type="entry name" value="MOSC"/>
    <property type="match status" value="1"/>
</dbReference>
<evidence type="ECO:0000313" key="3">
    <source>
        <dbReference type="Proteomes" id="UP000030680"/>
    </source>
</evidence>
<proteinExistence type="predicted"/>
<dbReference type="Pfam" id="PF03473">
    <property type="entry name" value="MOSC"/>
    <property type="match status" value="1"/>
</dbReference>
<name>M2WPQ3_GALSU</name>